<sequence>MNNFDEISRVVQKNHNFLITSHINLDGDAIGSEL</sequence>
<gene>
    <name evidence="1" type="ORF">S01H1_28225</name>
</gene>
<dbReference type="AlphaFoldDB" id="X0TQ72"/>
<proteinExistence type="predicted"/>
<name>X0TQ72_9ZZZZ</name>
<protein>
    <recommendedName>
        <fullName evidence="2">DDH domain-containing protein</fullName>
    </recommendedName>
</protein>
<organism evidence="1">
    <name type="scientific">marine sediment metagenome</name>
    <dbReference type="NCBI Taxonomy" id="412755"/>
    <lineage>
        <taxon>unclassified sequences</taxon>
        <taxon>metagenomes</taxon>
        <taxon>ecological metagenomes</taxon>
    </lineage>
</organism>
<reference evidence="1" key="1">
    <citation type="journal article" date="2014" name="Front. Microbiol.">
        <title>High frequency of phylogenetically diverse reductive dehalogenase-homologous genes in deep subseafloor sedimentary metagenomes.</title>
        <authorList>
            <person name="Kawai M."/>
            <person name="Futagami T."/>
            <person name="Toyoda A."/>
            <person name="Takaki Y."/>
            <person name="Nishi S."/>
            <person name="Hori S."/>
            <person name="Arai W."/>
            <person name="Tsubouchi T."/>
            <person name="Morono Y."/>
            <person name="Uchiyama I."/>
            <person name="Ito T."/>
            <person name="Fujiyama A."/>
            <person name="Inagaki F."/>
            <person name="Takami H."/>
        </authorList>
    </citation>
    <scope>NUCLEOTIDE SEQUENCE</scope>
    <source>
        <strain evidence="1">Expedition CK06-06</strain>
    </source>
</reference>
<accession>X0TQ72</accession>
<dbReference type="EMBL" id="BARS01017232">
    <property type="protein sequence ID" value="GAF95683.1"/>
    <property type="molecule type" value="Genomic_DNA"/>
</dbReference>
<evidence type="ECO:0000313" key="1">
    <source>
        <dbReference type="EMBL" id="GAF95683.1"/>
    </source>
</evidence>
<comment type="caution">
    <text evidence="1">The sequence shown here is derived from an EMBL/GenBank/DDBJ whole genome shotgun (WGS) entry which is preliminary data.</text>
</comment>
<evidence type="ECO:0008006" key="2">
    <source>
        <dbReference type="Google" id="ProtNLM"/>
    </source>
</evidence>
<dbReference type="Gene3D" id="3.90.1640.10">
    <property type="entry name" value="inorganic pyrophosphatase (n-terminal core)"/>
    <property type="match status" value="1"/>
</dbReference>
<feature type="non-terminal residue" evidence="1">
    <location>
        <position position="34"/>
    </location>
</feature>